<evidence type="ECO:0000313" key="3">
    <source>
        <dbReference type="Proteomes" id="UP000191901"/>
    </source>
</evidence>
<dbReference type="STRING" id="1641165.XM38_13875"/>
<protein>
    <submittedName>
        <fullName evidence="2">Uncharacterized protein</fullName>
    </submittedName>
</protein>
<reference evidence="2 3" key="1">
    <citation type="journal article" date="2016" name="Biochim. Biophys. Acta">
        <title>Characterization of red-shifted phycobilisomes isolated from the chlorophyll f-containing cyanobacterium Halomicronema hongdechloris.</title>
        <authorList>
            <person name="Li Y."/>
            <person name="Lin Y."/>
            <person name="Garvey C.J."/>
            <person name="Birch D."/>
            <person name="Corkery R.W."/>
            <person name="Loughlin P.C."/>
            <person name="Scheer H."/>
            <person name="Willows R.D."/>
            <person name="Chen M."/>
        </authorList>
    </citation>
    <scope>NUCLEOTIDE SEQUENCE [LARGE SCALE GENOMIC DNA]</scope>
    <source>
        <strain evidence="2 3">C2206</strain>
    </source>
</reference>
<accession>A0A1Z3HRD2</accession>
<organism evidence="2 3">
    <name type="scientific">Halomicronema hongdechloris C2206</name>
    <dbReference type="NCBI Taxonomy" id="1641165"/>
    <lineage>
        <taxon>Bacteria</taxon>
        <taxon>Bacillati</taxon>
        <taxon>Cyanobacteriota</taxon>
        <taxon>Cyanophyceae</taxon>
        <taxon>Nodosilineales</taxon>
        <taxon>Nodosilineaceae</taxon>
        <taxon>Halomicronema</taxon>
    </lineage>
</organism>
<dbReference type="KEGG" id="hhg:XM38_036550"/>
<evidence type="ECO:0000256" key="1">
    <source>
        <dbReference type="SAM" id="SignalP"/>
    </source>
</evidence>
<dbReference type="EMBL" id="CP021983">
    <property type="protein sequence ID" value="ASC72697.1"/>
    <property type="molecule type" value="Genomic_DNA"/>
</dbReference>
<gene>
    <name evidence="2" type="ORF">XM38_036550</name>
</gene>
<keyword evidence="3" id="KW-1185">Reference proteome</keyword>
<dbReference type="Proteomes" id="UP000191901">
    <property type="component" value="Chromosome"/>
</dbReference>
<feature type="chain" id="PRO_5012622217" evidence="1">
    <location>
        <begin position="26"/>
        <end position="250"/>
    </location>
</feature>
<feature type="signal peptide" evidence="1">
    <location>
        <begin position="1"/>
        <end position="25"/>
    </location>
</feature>
<name>A0A1Z3HRD2_9CYAN</name>
<dbReference type="RefSeq" id="WP_137455160.1">
    <property type="nucleotide sequence ID" value="NZ_CP021983.2"/>
</dbReference>
<proteinExistence type="predicted"/>
<dbReference type="OrthoDB" id="468489at2"/>
<evidence type="ECO:0000313" key="2">
    <source>
        <dbReference type="EMBL" id="ASC72697.1"/>
    </source>
</evidence>
<dbReference type="AlphaFoldDB" id="A0A1Z3HRD2"/>
<sequence length="250" mass="27681">MRLLRTHSKRLLLSVLLPATGAMLAGVFSQSAFGNTPVSQVLNFDGQQEKSQSIIDKIFRRSRGGSTRGPICVITPDGGYIWHHQPLFVWFGGEGELRVQVRGETVNDVRWSDTVSIPEDADAQTLHSIAYDKENLSPGEEYYFEIYGGGDRPFAVPFQLLPQAEWQNVQTALNDLSSGSASSDRDSLTWQRIDYFSSHSYTPGSGITAAGADSETYFFADAVQELFNLSQSAEKDAYTNQIYAELCESN</sequence>
<keyword evidence="1" id="KW-0732">Signal</keyword>